<feature type="compositionally biased region" description="Acidic residues" evidence="1">
    <location>
        <begin position="489"/>
        <end position="498"/>
    </location>
</feature>
<dbReference type="PANTHER" id="PTHR46579">
    <property type="entry name" value="F5/8 TYPE C DOMAIN-CONTAINING PROTEIN-RELATED"/>
    <property type="match status" value="1"/>
</dbReference>
<reference evidence="2 3" key="1">
    <citation type="submission" date="2020-12" db="EMBL/GenBank/DDBJ databases">
        <title>Metabolic potential, ecology and presence of endohyphal bacteria is reflected in genomic diversity of Mucoromycotina.</title>
        <authorList>
            <person name="Muszewska A."/>
            <person name="Okrasinska A."/>
            <person name="Steczkiewicz K."/>
            <person name="Drgas O."/>
            <person name="Orlowska M."/>
            <person name="Perlinska-Lenart U."/>
            <person name="Aleksandrzak-Piekarczyk T."/>
            <person name="Szatraj K."/>
            <person name="Zielenkiewicz U."/>
            <person name="Pilsyk S."/>
            <person name="Malc E."/>
            <person name="Mieczkowski P."/>
            <person name="Kruszewska J.S."/>
            <person name="Biernat P."/>
            <person name="Pawlowska J."/>
        </authorList>
    </citation>
    <scope>NUCLEOTIDE SEQUENCE [LARGE SCALE GENOMIC DNA]</scope>
    <source>
        <strain evidence="2 3">CBS 142.35</strain>
    </source>
</reference>
<dbReference type="PANTHER" id="PTHR46579:SF1">
    <property type="entry name" value="F5_8 TYPE C DOMAIN-CONTAINING PROTEIN"/>
    <property type="match status" value="1"/>
</dbReference>
<dbReference type="OrthoDB" id="2289822at2759"/>
<proteinExistence type="predicted"/>
<protein>
    <submittedName>
        <fullName evidence="2">Uncharacterized protein</fullName>
    </submittedName>
</protein>
<accession>A0A8H7S9V5</accession>
<comment type="caution">
    <text evidence="2">The sequence shown here is derived from an EMBL/GenBank/DDBJ whole genome shotgun (WGS) entry which is preliminary data.</text>
</comment>
<evidence type="ECO:0000313" key="3">
    <source>
        <dbReference type="Proteomes" id="UP000646827"/>
    </source>
</evidence>
<sequence>MLTIALTPGPLSVKDLWSFLGPTMKDLDDLATKGIKIEIGKENIMVKAHLLGVTGDIPAIKTLANVQSHTSFFGCRICPLPGIHDENGFGMYFNDVDNEYNMEWKTKKEFLEGTESGIVGPCKFAHLDTFLSAEFFTGDEMHMIGHGISHQFYDLLIGQYNLKTEWNKAHENPFQIDNIAEVLESIDVSRKKIPSEFTGDWANVSGILLLKTSDARKAAMSLVRACQTALSYSITRQQVNVVESDIKEWHSYLRTLINSQILSVSVFTPNQHYLSHVPELIRRMGPMVYYSCRCLERMVGVYSNLLRKSANPSMDVNKYVRNLAIGPYIDTVCGTTNNKEPSKYVYYVDDCNQDAAEIHGKLKKADMNAMIQDLGGVNGGELKRAMISYNRQNGRNVTINTSFKYGQRMWIGETYAKGKAQLMGQDHNIILVKYHFLCNKAPTIADEDTVMETIESIDFVNEENIDHESSQFSFSFSADTARVVQENDGISDTDDTDSESSSISDGDDDEMPNDEEDIYQLRSIAPDPIVVAAATETVSIQPKKNKTS</sequence>
<feature type="compositionally biased region" description="Acidic residues" evidence="1">
    <location>
        <begin position="505"/>
        <end position="517"/>
    </location>
</feature>
<evidence type="ECO:0000313" key="2">
    <source>
        <dbReference type="EMBL" id="KAG2224367.1"/>
    </source>
</evidence>
<evidence type="ECO:0000256" key="1">
    <source>
        <dbReference type="SAM" id="MobiDB-lite"/>
    </source>
</evidence>
<dbReference type="Proteomes" id="UP000646827">
    <property type="component" value="Unassembled WGS sequence"/>
</dbReference>
<organism evidence="2 3">
    <name type="scientific">Circinella minor</name>
    <dbReference type="NCBI Taxonomy" id="1195481"/>
    <lineage>
        <taxon>Eukaryota</taxon>
        <taxon>Fungi</taxon>
        <taxon>Fungi incertae sedis</taxon>
        <taxon>Mucoromycota</taxon>
        <taxon>Mucoromycotina</taxon>
        <taxon>Mucoromycetes</taxon>
        <taxon>Mucorales</taxon>
        <taxon>Lichtheimiaceae</taxon>
        <taxon>Circinella</taxon>
    </lineage>
</organism>
<dbReference type="EMBL" id="JAEPRB010000044">
    <property type="protein sequence ID" value="KAG2224367.1"/>
    <property type="molecule type" value="Genomic_DNA"/>
</dbReference>
<keyword evidence="3" id="KW-1185">Reference proteome</keyword>
<gene>
    <name evidence="2" type="ORF">INT45_006767</name>
</gene>
<dbReference type="AlphaFoldDB" id="A0A8H7S9V5"/>
<feature type="region of interest" description="Disordered" evidence="1">
    <location>
        <begin position="487"/>
        <end position="517"/>
    </location>
</feature>
<name>A0A8H7S9V5_9FUNG</name>